<comment type="caution">
    <text evidence="1">The sequence shown here is derived from an EMBL/GenBank/DDBJ whole genome shotgun (WGS) entry which is preliminary data.</text>
</comment>
<evidence type="ECO:0000313" key="1">
    <source>
        <dbReference type="EMBL" id="MFJ2821630.1"/>
    </source>
</evidence>
<keyword evidence="2" id="KW-1185">Reference proteome</keyword>
<dbReference type="RefSeq" id="WP_365507479.1">
    <property type="nucleotide sequence ID" value="NZ_JBFANW010000115.1"/>
</dbReference>
<accession>A0ABW8EEG4</accession>
<sequence length="96" mass="11139">MESELPDHMEELVDLQWAYDAAHDIVKRLQEELVGVEKWTDEQQVAWRDAWEDWREVGEPLEDMLEHYAETLGLDVDELRAAVEREAGHDPQPAGA</sequence>
<protein>
    <submittedName>
        <fullName evidence="1">Uncharacterized protein</fullName>
    </submittedName>
</protein>
<name>A0ABW8EEG4_STRT5</name>
<reference evidence="1 2" key="1">
    <citation type="submission" date="2024-10" db="EMBL/GenBank/DDBJ databases">
        <title>The Natural Products Discovery Center: Release of the First 8490 Sequenced Strains for Exploring Actinobacteria Biosynthetic Diversity.</title>
        <authorList>
            <person name="Kalkreuter E."/>
            <person name="Kautsar S.A."/>
            <person name="Yang D."/>
            <person name="Bader C.D."/>
            <person name="Teijaro C.N."/>
            <person name="Fluegel L."/>
            <person name="Davis C.M."/>
            <person name="Simpson J.R."/>
            <person name="Lauterbach L."/>
            <person name="Steele A.D."/>
            <person name="Gui C."/>
            <person name="Meng S."/>
            <person name="Li G."/>
            <person name="Viehrig K."/>
            <person name="Ye F."/>
            <person name="Su P."/>
            <person name="Kiefer A.F."/>
            <person name="Nichols A."/>
            <person name="Cepeda A.J."/>
            <person name="Yan W."/>
            <person name="Fan B."/>
            <person name="Jiang Y."/>
            <person name="Adhikari A."/>
            <person name="Zheng C.-J."/>
            <person name="Schuster L."/>
            <person name="Cowan T.M."/>
            <person name="Smanski M.J."/>
            <person name="Chevrette M.G."/>
            <person name="De Carvalho L.P.S."/>
            <person name="Shen B."/>
        </authorList>
    </citation>
    <scope>NUCLEOTIDE SEQUENCE [LARGE SCALE GENOMIC DNA]</scope>
    <source>
        <strain evidence="1 2">NPDC087220</strain>
    </source>
</reference>
<organism evidence="1 2">
    <name type="scientific">Streptomyces toxytricini</name>
    <name type="common">Actinomyces toxytricini</name>
    <dbReference type="NCBI Taxonomy" id="67369"/>
    <lineage>
        <taxon>Bacteria</taxon>
        <taxon>Bacillati</taxon>
        <taxon>Actinomycetota</taxon>
        <taxon>Actinomycetes</taxon>
        <taxon>Kitasatosporales</taxon>
        <taxon>Streptomycetaceae</taxon>
        <taxon>Streptomyces</taxon>
    </lineage>
</organism>
<proteinExistence type="predicted"/>
<dbReference type="EMBL" id="JBIUYY010000004">
    <property type="protein sequence ID" value="MFJ2821630.1"/>
    <property type="molecule type" value="Genomic_DNA"/>
</dbReference>
<dbReference type="Proteomes" id="UP001617351">
    <property type="component" value="Unassembled WGS sequence"/>
</dbReference>
<evidence type="ECO:0000313" key="2">
    <source>
        <dbReference type="Proteomes" id="UP001617351"/>
    </source>
</evidence>
<gene>
    <name evidence="1" type="ORF">ACIO7M_10990</name>
</gene>